<evidence type="ECO:0000256" key="1">
    <source>
        <dbReference type="ARBA" id="ARBA00004651"/>
    </source>
</evidence>
<feature type="transmembrane region" description="Helical" evidence="7">
    <location>
        <begin position="69"/>
        <end position="89"/>
    </location>
</feature>
<gene>
    <name evidence="10" type="ORF">DRW41_07830</name>
</gene>
<dbReference type="Pfam" id="PF04239">
    <property type="entry name" value="DUF421"/>
    <property type="match status" value="1"/>
</dbReference>
<organism evidence="10 11">
    <name type="scientific">Neobacillus piezotolerans</name>
    <dbReference type="NCBI Taxonomy" id="2259171"/>
    <lineage>
        <taxon>Bacteria</taxon>
        <taxon>Bacillati</taxon>
        <taxon>Bacillota</taxon>
        <taxon>Bacilli</taxon>
        <taxon>Bacillales</taxon>
        <taxon>Bacillaceae</taxon>
        <taxon>Neobacillus</taxon>
    </lineage>
</organism>
<dbReference type="AlphaFoldDB" id="A0A3D8GU50"/>
<dbReference type="Pfam" id="PF20730">
    <property type="entry name" value="YetF_N"/>
    <property type="match status" value="1"/>
</dbReference>
<dbReference type="GO" id="GO:0005886">
    <property type="term" value="C:plasma membrane"/>
    <property type="evidence" value="ECO:0007669"/>
    <property type="project" value="UniProtKB-SubCell"/>
</dbReference>
<keyword evidence="6 7" id="KW-0472">Membrane</keyword>
<dbReference type="Gene3D" id="3.30.240.20">
    <property type="entry name" value="bsu07140 like domains"/>
    <property type="match status" value="2"/>
</dbReference>
<dbReference type="PANTHER" id="PTHR34582">
    <property type="entry name" value="UPF0702 TRANSMEMBRANE PROTEIN YCAP"/>
    <property type="match status" value="1"/>
</dbReference>
<evidence type="ECO:0000313" key="10">
    <source>
        <dbReference type="EMBL" id="RDU37729.1"/>
    </source>
</evidence>
<accession>A0A3D8GU50</accession>
<keyword evidence="11" id="KW-1185">Reference proteome</keyword>
<reference evidence="10 11" key="1">
    <citation type="submission" date="2018-07" db="EMBL/GenBank/DDBJ databases">
        <title>Bacillus sp. YLB-04 draft genome sequence.</title>
        <authorList>
            <person name="Yu L."/>
            <person name="Tang X."/>
        </authorList>
    </citation>
    <scope>NUCLEOTIDE SEQUENCE [LARGE SCALE GENOMIC DNA]</scope>
    <source>
        <strain evidence="10 11">YLB-04</strain>
    </source>
</reference>
<evidence type="ECO:0000256" key="2">
    <source>
        <dbReference type="ARBA" id="ARBA00006448"/>
    </source>
</evidence>
<name>A0A3D8GU50_9BACI</name>
<dbReference type="InterPro" id="IPR023090">
    <property type="entry name" value="UPF0702_alpha/beta_dom_sf"/>
</dbReference>
<feature type="domain" description="YetF-like N-terminal transmembrane" evidence="9">
    <location>
        <begin position="14"/>
        <end position="82"/>
    </location>
</feature>
<dbReference type="EMBL" id="QNQT01000002">
    <property type="protein sequence ID" value="RDU37729.1"/>
    <property type="molecule type" value="Genomic_DNA"/>
</dbReference>
<comment type="subcellular location">
    <subcellularLocation>
        <location evidence="1">Cell membrane</location>
        <topology evidence="1">Multi-pass membrane protein</topology>
    </subcellularLocation>
</comment>
<keyword evidence="4 7" id="KW-0812">Transmembrane</keyword>
<proteinExistence type="inferred from homology"/>
<keyword evidence="3" id="KW-1003">Cell membrane</keyword>
<dbReference type="InterPro" id="IPR007353">
    <property type="entry name" value="DUF421"/>
</dbReference>
<evidence type="ECO:0000256" key="7">
    <source>
        <dbReference type="SAM" id="Phobius"/>
    </source>
</evidence>
<dbReference type="InterPro" id="IPR048454">
    <property type="entry name" value="YetF_N"/>
</dbReference>
<dbReference type="PANTHER" id="PTHR34582:SF5">
    <property type="entry name" value="UPF0702 TRANSMEMBRANE PROTEIN YETF"/>
    <property type="match status" value="1"/>
</dbReference>
<dbReference type="OrthoDB" id="1899680at2"/>
<evidence type="ECO:0000256" key="6">
    <source>
        <dbReference type="ARBA" id="ARBA00023136"/>
    </source>
</evidence>
<evidence type="ECO:0000259" key="9">
    <source>
        <dbReference type="Pfam" id="PF20730"/>
    </source>
</evidence>
<feature type="transmembrane region" description="Helical" evidence="7">
    <location>
        <begin position="41"/>
        <end position="57"/>
    </location>
</feature>
<feature type="transmembrane region" description="Helical" evidence="7">
    <location>
        <begin position="15"/>
        <end position="34"/>
    </location>
</feature>
<evidence type="ECO:0000313" key="11">
    <source>
        <dbReference type="Proteomes" id="UP000257144"/>
    </source>
</evidence>
<dbReference type="RefSeq" id="WP_115451400.1">
    <property type="nucleotide sequence ID" value="NZ_QNQT01000002.1"/>
</dbReference>
<comment type="caution">
    <text evidence="10">The sequence shown here is derived from an EMBL/GenBank/DDBJ whole genome shotgun (WGS) entry which is preliminary data.</text>
</comment>
<protein>
    <recommendedName>
        <fullName evidence="12">DUF421 domain-containing protein</fullName>
    </recommendedName>
</protein>
<sequence length="234" mass="26627">MDFYQMDETLSTLEWILRAVVGFVFLVVVAKVLGQRAISKLRLLDFVIALVIGNIIAHPLSDHHLSMKGSLITTIVLVSLYSLGIFLLLKWPWFRRLVSHAPITLIENGGILYPGLKQARISLDVLLEEMRENKIEDVKKVALAIWEADGRISFFLDPQHEPVTPATLKIGTEPFFLPGVIVKEGKLNFEELKRIGKDEEWVRSTMKRNYQADVADILLATVDRNDQVSIFLYK</sequence>
<comment type="similarity">
    <text evidence="2">Belongs to the UPF0702 family.</text>
</comment>
<dbReference type="Proteomes" id="UP000257144">
    <property type="component" value="Unassembled WGS sequence"/>
</dbReference>
<keyword evidence="5 7" id="KW-1133">Transmembrane helix</keyword>
<evidence type="ECO:0000259" key="8">
    <source>
        <dbReference type="Pfam" id="PF04239"/>
    </source>
</evidence>
<evidence type="ECO:0000256" key="5">
    <source>
        <dbReference type="ARBA" id="ARBA00022989"/>
    </source>
</evidence>
<evidence type="ECO:0008006" key="12">
    <source>
        <dbReference type="Google" id="ProtNLM"/>
    </source>
</evidence>
<evidence type="ECO:0000256" key="3">
    <source>
        <dbReference type="ARBA" id="ARBA00022475"/>
    </source>
</evidence>
<evidence type="ECO:0000256" key="4">
    <source>
        <dbReference type="ARBA" id="ARBA00022692"/>
    </source>
</evidence>
<feature type="domain" description="YetF C-terminal" evidence="8">
    <location>
        <begin position="90"/>
        <end position="223"/>
    </location>
</feature>